<sequence length="144" mass="14466">MVGLAVTDKAALLAAMAERAAAAAGLSADTILEHVLLREALGSTGFGGGAAIPHARIEALSGIIVVVASLAAPLDFAALDGEPVDIAVLMLSPQAAGADHLKALARISRTLRDPARLDAMRAAGSATALRRALAVVEEASRRAA</sequence>
<dbReference type="Proteomes" id="UP000481327">
    <property type="component" value="Unassembled WGS sequence"/>
</dbReference>
<accession>A0A7C9GNR1</accession>
<dbReference type="AlphaFoldDB" id="A0A7C9GNR1"/>
<dbReference type="PANTHER" id="PTHR47738">
    <property type="entry name" value="PTS SYSTEM FRUCTOSE-LIKE EIIA COMPONENT-RELATED"/>
    <property type="match status" value="1"/>
</dbReference>
<dbReference type="Gene3D" id="3.40.930.10">
    <property type="entry name" value="Mannitol-specific EII, Chain A"/>
    <property type="match status" value="1"/>
</dbReference>
<dbReference type="SUPFAM" id="SSF55804">
    <property type="entry name" value="Phoshotransferase/anion transport protein"/>
    <property type="match status" value="1"/>
</dbReference>
<organism evidence="2 3">
    <name type="scientific">Sandarakinorhabdus fusca</name>
    <dbReference type="NCBI Taxonomy" id="1439888"/>
    <lineage>
        <taxon>Bacteria</taxon>
        <taxon>Pseudomonadati</taxon>
        <taxon>Pseudomonadota</taxon>
        <taxon>Alphaproteobacteria</taxon>
        <taxon>Sphingomonadales</taxon>
        <taxon>Sphingosinicellaceae</taxon>
        <taxon>Sandarakinorhabdus</taxon>
    </lineage>
</organism>
<proteinExistence type="predicted"/>
<dbReference type="PANTHER" id="PTHR47738:SF1">
    <property type="entry name" value="NITROGEN REGULATORY PROTEIN"/>
    <property type="match status" value="1"/>
</dbReference>
<dbReference type="OrthoDB" id="95460at2"/>
<evidence type="ECO:0000313" key="2">
    <source>
        <dbReference type="EMBL" id="MQT16937.1"/>
    </source>
</evidence>
<evidence type="ECO:0000259" key="1">
    <source>
        <dbReference type="PROSITE" id="PS51094"/>
    </source>
</evidence>
<dbReference type="InterPro" id="IPR002178">
    <property type="entry name" value="PTS_EIIA_type-2_dom"/>
</dbReference>
<dbReference type="PROSITE" id="PS51094">
    <property type="entry name" value="PTS_EIIA_TYPE_2"/>
    <property type="match status" value="1"/>
</dbReference>
<comment type="caution">
    <text evidence="2">The sequence shown here is derived from an EMBL/GenBank/DDBJ whole genome shotgun (WGS) entry which is preliminary data.</text>
</comment>
<gene>
    <name evidence="2" type="ORF">F3168_06660</name>
</gene>
<dbReference type="GO" id="GO:0030295">
    <property type="term" value="F:protein kinase activator activity"/>
    <property type="evidence" value="ECO:0007669"/>
    <property type="project" value="TreeGrafter"/>
</dbReference>
<keyword evidence="3" id="KW-1185">Reference proteome</keyword>
<dbReference type="Pfam" id="PF00359">
    <property type="entry name" value="PTS_EIIA_2"/>
    <property type="match status" value="1"/>
</dbReference>
<evidence type="ECO:0000313" key="3">
    <source>
        <dbReference type="Proteomes" id="UP000481327"/>
    </source>
</evidence>
<dbReference type="InterPro" id="IPR016152">
    <property type="entry name" value="PTrfase/Anion_transptr"/>
</dbReference>
<dbReference type="InterPro" id="IPR051541">
    <property type="entry name" value="PTS_SugarTrans_NitroReg"/>
</dbReference>
<feature type="domain" description="PTS EIIA type-2" evidence="1">
    <location>
        <begin position="1"/>
        <end position="139"/>
    </location>
</feature>
<name>A0A7C9GNR1_9SPHN</name>
<reference evidence="2 3" key="1">
    <citation type="submission" date="2019-09" db="EMBL/GenBank/DDBJ databases">
        <title>Polymorphobacter sp. isolated from a lake in China.</title>
        <authorList>
            <person name="Liu Z."/>
        </authorList>
    </citation>
    <scope>NUCLEOTIDE SEQUENCE [LARGE SCALE GENOMIC DNA]</scope>
    <source>
        <strain evidence="2 3">D40P</strain>
    </source>
</reference>
<protein>
    <submittedName>
        <fullName evidence="2">Transcriptional regulator</fullName>
    </submittedName>
</protein>
<dbReference type="EMBL" id="WIOL01000002">
    <property type="protein sequence ID" value="MQT16937.1"/>
    <property type="molecule type" value="Genomic_DNA"/>
</dbReference>